<dbReference type="Pfam" id="PF08843">
    <property type="entry name" value="AbiEii"/>
    <property type="match status" value="1"/>
</dbReference>
<dbReference type="InterPro" id="IPR014942">
    <property type="entry name" value="AbiEii"/>
</dbReference>
<organism evidence="1 2">
    <name type="scientific">Megasphaera paucivorans</name>
    <dbReference type="NCBI Taxonomy" id="349095"/>
    <lineage>
        <taxon>Bacteria</taxon>
        <taxon>Bacillati</taxon>
        <taxon>Bacillota</taxon>
        <taxon>Negativicutes</taxon>
        <taxon>Veillonellales</taxon>
        <taxon>Veillonellaceae</taxon>
        <taxon>Megasphaera</taxon>
    </lineage>
</organism>
<proteinExistence type="predicted"/>
<accession>A0A1G9UD05</accession>
<evidence type="ECO:0000313" key="1">
    <source>
        <dbReference type="EMBL" id="SDM57816.1"/>
    </source>
</evidence>
<reference evidence="1 2" key="1">
    <citation type="submission" date="2016-10" db="EMBL/GenBank/DDBJ databases">
        <authorList>
            <person name="de Groot N.N."/>
        </authorList>
    </citation>
    <scope>NUCLEOTIDE SEQUENCE [LARGE SCALE GENOMIC DNA]</scope>
    <source>
        <strain evidence="1 2">DSM 16981</strain>
    </source>
</reference>
<dbReference type="STRING" id="349095.SAMN05660299_01150"/>
<dbReference type="RefSeq" id="WP_091649179.1">
    <property type="nucleotide sequence ID" value="NZ_FNHQ01000009.1"/>
</dbReference>
<dbReference type="AlphaFoldDB" id="A0A1G9UD05"/>
<evidence type="ECO:0000313" key="2">
    <source>
        <dbReference type="Proteomes" id="UP000199309"/>
    </source>
</evidence>
<gene>
    <name evidence="1" type="ORF">SAMN05660299_01150</name>
</gene>
<keyword evidence="1" id="KW-0808">Transferase</keyword>
<name>A0A1G9UD05_9FIRM</name>
<sequence length="277" mass="31248">MIKDEDLHSQTDYSGGQREAAHRVLIEIMNILNAYKDDILVVGGWVPDLYFPGEDHIGSIDVDILLNHLNLEEAAYFTIEKILIDNGYRKDKEKYFTFVKSVVVDEIKYDVDLDILAGKYGGTSERKQSQHIQGLKALKATGGNFAFEIPAVEITIEARRPDGAFDTGRIKVVSIVPFLAMKAAALGRGKAKDAYDIYFCIKHFPGGVEELVKDFLPYKDHGLVKEMIRKLKEKFATPNHAGPKDVADFQELVDMEEIEIVKRDAFEQIGELLDRLL</sequence>
<keyword evidence="2" id="KW-1185">Reference proteome</keyword>
<dbReference type="OrthoDB" id="7585025at2"/>
<protein>
    <submittedName>
        <fullName evidence="1">Nucleotidyl transferase AbiEii toxin, Type IV TA system</fullName>
    </submittedName>
</protein>
<dbReference type="GO" id="GO:0016740">
    <property type="term" value="F:transferase activity"/>
    <property type="evidence" value="ECO:0007669"/>
    <property type="project" value="UniProtKB-KW"/>
</dbReference>
<dbReference type="EMBL" id="FNHQ01000009">
    <property type="protein sequence ID" value="SDM57816.1"/>
    <property type="molecule type" value="Genomic_DNA"/>
</dbReference>
<dbReference type="Proteomes" id="UP000199309">
    <property type="component" value="Unassembled WGS sequence"/>
</dbReference>